<keyword evidence="1" id="KW-0175">Coiled coil</keyword>
<evidence type="ECO:0000313" key="2">
    <source>
        <dbReference type="EMBL" id="MFC5193595.1"/>
    </source>
</evidence>
<accession>A0ABW0C200</accession>
<proteinExistence type="predicted"/>
<protein>
    <submittedName>
        <fullName evidence="2">Uncharacterized protein</fullName>
    </submittedName>
</protein>
<dbReference type="Proteomes" id="UP001596163">
    <property type="component" value="Unassembled WGS sequence"/>
</dbReference>
<name>A0ABW0C200_9BACT</name>
<sequence length="381" mass="42161">MNQIIASLLSDINEAKSKADESSRNLAQLYAADEILRYFPVPKIGIQNLEVEIKYAIESVEEKPVQSSQSQQRLTAFIQTFSNDTAKEIRAGIRKAIQENELYKSLGTAYPPEAWEKSLSQSIEDGFMGISRASGDLQKAIKTSFESFGKVLPQFLPVAYKSESLAAIPKVSGEYQLVGLAKDGTPEFTVSKLYTSEKEALIDAKILNTSISTKKLEIVETRKDTVAKVDLARIKTGNQEFMIEMDSQKVGAVQPKAFFERSFSEKSTALNTPIRIAPSWLSGRIPTVGTPTPPSSSQPSVELKEDDALKVISETIMKKRLADLEFGISKILNENKATTIQVMVESEKLKQLKPENLATIKFSLSAQDFTMMADESKKSIL</sequence>
<keyword evidence="3" id="KW-1185">Reference proteome</keyword>
<feature type="coiled-coil region" evidence="1">
    <location>
        <begin position="5"/>
        <end position="32"/>
    </location>
</feature>
<organism evidence="2 3">
    <name type="scientific">Algoriphagus aquatilis</name>
    <dbReference type="NCBI Taxonomy" id="490186"/>
    <lineage>
        <taxon>Bacteria</taxon>
        <taxon>Pseudomonadati</taxon>
        <taxon>Bacteroidota</taxon>
        <taxon>Cytophagia</taxon>
        <taxon>Cytophagales</taxon>
        <taxon>Cyclobacteriaceae</taxon>
        <taxon>Algoriphagus</taxon>
    </lineage>
</organism>
<dbReference type="RefSeq" id="WP_377917681.1">
    <property type="nucleotide sequence ID" value="NZ_JBHSKS010000022.1"/>
</dbReference>
<dbReference type="EMBL" id="JBHSKS010000022">
    <property type="protein sequence ID" value="MFC5193595.1"/>
    <property type="molecule type" value="Genomic_DNA"/>
</dbReference>
<evidence type="ECO:0000256" key="1">
    <source>
        <dbReference type="SAM" id="Coils"/>
    </source>
</evidence>
<comment type="caution">
    <text evidence="2">The sequence shown here is derived from an EMBL/GenBank/DDBJ whole genome shotgun (WGS) entry which is preliminary data.</text>
</comment>
<reference evidence="3" key="1">
    <citation type="journal article" date="2019" name="Int. J. Syst. Evol. Microbiol.">
        <title>The Global Catalogue of Microorganisms (GCM) 10K type strain sequencing project: providing services to taxonomists for standard genome sequencing and annotation.</title>
        <authorList>
            <consortium name="The Broad Institute Genomics Platform"/>
            <consortium name="The Broad Institute Genome Sequencing Center for Infectious Disease"/>
            <person name="Wu L."/>
            <person name="Ma J."/>
        </authorList>
    </citation>
    <scope>NUCLEOTIDE SEQUENCE [LARGE SCALE GENOMIC DNA]</scope>
    <source>
        <strain evidence="3">CGMCC 1.7030</strain>
    </source>
</reference>
<evidence type="ECO:0000313" key="3">
    <source>
        <dbReference type="Proteomes" id="UP001596163"/>
    </source>
</evidence>
<gene>
    <name evidence="2" type="ORF">ACFPIK_17610</name>
</gene>